<evidence type="ECO:0000256" key="1">
    <source>
        <dbReference type="ARBA" id="ARBA00022553"/>
    </source>
</evidence>
<feature type="domain" description="Response regulatory" evidence="4">
    <location>
        <begin position="8"/>
        <end position="122"/>
    </location>
</feature>
<dbReference type="AlphaFoldDB" id="A0A932CNA0"/>
<evidence type="ECO:0000259" key="4">
    <source>
        <dbReference type="PROSITE" id="PS50110"/>
    </source>
</evidence>
<reference evidence="5" key="1">
    <citation type="submission" date="2020-07" db="EMBL/GenBank/DDBJ databases">
        <title>Huge and variable diversity of episymbiotic CPR bacteria and DPANN archaea in groundwater ecosystems.</title>
        <authorList>
            <person name="He C.Y."/>
            <person name="Keren R."/>
            <person name="Whittaker M."/>
            <person name="Farag I.F."/>
            <person name="Doudna J."/>
            <person name="Cate J.H.D."/>
            <person name="Banfield J.F."/>
        </authorList>
    </citation>
    <scope>NUCLEOTIDE SEQUENCE</scope>
    <source>
        <strain evidence="5">NC_groundwater_672_Ag_B-0.1um_62_36</strain>
    </source>
</reference>
<comment type="caution">
    <text evidence="5">The sequence shown here is derived from an EMBL/GenBank/DDBJ whole genome shotgun (WGS) entry which is preliminary data.</text>
</comment>
<dbReference type="PANTHER" id="PTHR44591">
    <property type="entry name" value="STRESS RESPONSE REGULATOR PROTEIN 1"/>
    <property type="match status" value="1"/>
</dbReference>
<dbReference type="Proteomes" id="UP000769766">
    <property type="component" value="Unassembled WGS sequence"/>
</dbReference>
<dbReference type="EMBL" id="JACPRF010000134">
    <property type="protein sequence ID" value="MBI2876081.1"/>
    <property type="molecule type" value="Genomic_DNA"/>
</dbReference>
<dbReference type="PROSITE" id="PS50110">
    <property type="entry name" value="RESPONSE_REGULATORY"/>
    <property type="match status" value="1"/>
</dbReference>
<proteinExistence type="predicted"/>
<sequence length="148" mass="16583">MGEERKETILVVDDEKNTREALFYILTAASYQVETASDGAQALGILQRQSFDLVITDIKMPNETGIEILREAKKRAPYTQVMIITAYGEHEVYVQALDLGAYGFLHKPIRKMELLKAVREALNRGAREGGSWPRESPHPGEISIHLTG</sequence>
<dbReference type="InterPro" id="IPR001789">
    <property type="entry name" value="Sig_transdc_resp-reg_receiver"/>
</dbReference>
<name>A0A932CNA0_UNCTE</name>
<dbReference type="SUPFAM" id="SSF52172">
    <property type="entry name" value="CheY-like"/>
    <property type="match status" value="1"/>
</dbReference>
<dbReference type="PANTHER" id="PTHR44591:SF25">
    <property type="entry name" value="CHEMOTAXIS TWO-COMPONENT RESPONSE REGULATOR"/>
    <property type="match status" value="1"/>
</dbReference>
<evidence type="ECO:0000313" key="6">
    <source>
        <dbReference type="Proteomes" id="UP000769766"/>
    </source>
</evidence>
<gene>
    <name evidence="5" type="ORF">HYY20_04300</name>
</gene>
<accession>A0A932CNA0</accession>
<feature type="region of interest" description="Disordered" evidence="3">
    <location>
        <begin position="126"/>
        <end position="148"/>
    </location>
</feature>
<dbReference type="GO" id="GO:0000160">
    <property type="term" value="P:phosphorelay signal transduction system"/>
    <property type="evidence" value="ECO:0007669"/>
    <property type="project" value="InterPro"/>
</dbReference>
<dbReference type="InterPro" id="IPR050595">
    <property type="entry name" value="Bact_response_regulator"/>
</dbReference>
<protein>
    <submittedName>
        <fullName evidence="5">Response regulator</fullName>
    </submittedName>
</protein>
<evidence type="ECO:0000256" key="3">
    <source>
        <dbReference type="SAM" id="MobiDB-lite"/>
    </source>
</evidence>
<dbReference type="CDD" id="cd17536">
    <property type="entry name" value="REC_YesN-like"/>
    <property type="match status" value="1"/>
</dbReference>
<dbReference type="InterPro" id="IPR011006">
    <property type="entry name" value="CheY-like_superfamily"/>
</dbReference>
<organism evidence="5 6">
    <name type="scientific">Tectimicrobiota bacterium</name>
    <dbReference type="NCBI Taxonomy" id="2528274"/>
    <lineage>
        <taxon>Bacteria</taxon>
        <taxon>Pseudomonadati</taxon>
        <taxon>Nitrospinota/Tectimicrobiota group</taxon>
        <taxon>Candidatus Tectimicrobiota</taxon>
    </lineage>
</organism>
<dbReference type="Gene3D" id="3.40.50.2300">
    <property type="match status" value="1"/>
</dbReference>
<feature type="modified residue" description="4-aspartylphosphate" evidence="2">
    <location>
        <position position="57"/>
    </location>
</feature>
<dbReference type="Pfam" id="PF00072">
    <property type="entry name" value="Response_reg"/>
    <property type="match status" value="1"/>
</dbReference>
<evidence type="ECO:0000256" key="2">
    <source>
        <dbReference type="PROSITE-ProRule" id="PRU00169"/>
    </source>
</evidence>
<keyword evidence="1 2" id="KW-0597">Phosphoprotein</keyword>
<evidence type="ECO:0000313" key="5">
    <source>
        <dbReference type="EMBL" id="MBI2876081.1"/>
    </source>
</evidence>
<dbReference type="SMART" id="SM00448">
    <property type="entry name" value="REC"/>
    <property type="match status" value="1"/>
</dbReference>